<dbReference type="Pfam" id="PF00186">
    <property type="entry name" value="DHFR_1"/>
    <property type="match status" value="1"/>
</dbReference>
<dbReference type="GO" id="GO:0046654">
    <property type="term" value="P:tetrahydrofolate biosynthetic process"/>
    <property type="evidence" value="ECO:0007669"/>
    <property type="project" value="UniProtKB-UniPathway"/>
</dbReference>
<dbReference type="GO" id="GO:0005739">
    <property type="term" value="C:mitochondrion"/>
    <property type="evidence" value="ECO:0007669"/>
    <property type="project" value="TreeGrafter"/>
</dbReference>
<dbReference type="GO" id="GO:0004146">
    <property type="term" value="F:dihydrofolate reductase activity"/>
    <property type="evidence" value="ECO:0007669"/>
    <property type="project" value="UniProtKB-EC"/>
</dbReference>
<dbReference type="GeneID" id="9940861"/>
<evidence type="ECO:0000256" key="5">
    <source>
        <dbReference type="ARBA" id="ARBA00023002"/>
    </source>
</evidence>
<dbReference type="PROSITE" id="PS00075">
    <property type="entry name" value="DHFR_1"/>
    <property type="match status" value="1"/>
</dbReference>
<evidence type="ECO:0000313" key="9">
    <source>
        <dbReference type="EMBL" id="EFO25014.2"/>
    </source>
</evidence>
<organism evidence="9">
    <name type="scientific">Loa loa</name>
    <name type="common">Eye worm</name>
    <name type="synonym">Filaria loa</name>
    <dbReference type="NCBI Taxonomy" id="7209"/>
    <lineage>
        <taxon>Eukaryota</taxon>
        <taxon>Metazoa</taxon>
        <taxon>Ecdysozoa</taxon>
        <taxon>Nematoda</taxon>
        <taxon>Chromadorea</taxon>
        <taxon>Rhabditida</taxon>
        <taxon>Spirurina</taxon>
        <taxon>Spiruromorpha</taxon>
        <taxon>Filarioidea</taxon>
        <taxon>Onchocercidae</taxon>
        <taxon>Loa</taxon>
    </lineage>
</organism>
<accession>A0A1S0U485</accession>
<dbReference type="GO" id="GO:0006730">
    <property type="term" value="P:one-carbon metabolic process"/>
    <property type="evidence" value="ECO:0007669"/>
    <property type="project" value="UniProtKB-KW"/>
</dbReference>
<evidence type="ECO:0000256" key="4">
    <source>
        <dbReference type="ARBA" id="ARBA00022857"/>
    </source>
</evidence>
<dbReference type="GO" id="GO:0046452">
    <property type="term" value="P:dihydrofolate metabolic process"/>
    <property type="evidence" value="ECO:0007669"/>
    <property type="project" value="TreeGrafter"/>
</dbReference>
<comment type="pathway">
    <text evidence="1">Cofactor biosynthesis; tetrahydrofolate biosynthesis; 5,6,7,8-tetrahydrofolate from 7,8-dihydrofolate: step 1/1.</text>
</comment>
<dbReference type="GO" id="GO:0046655">
    <property type="term" value="P:folic acid metabolic process"/>
    <property type="evidence" value="ECO:0007669"/>
    <property type="project" value="TreeGrafter"/>
</dbReference>
<reference evidence="9" key="1">
    <citation type="submission" date="2012-04" db="EMBL/GenBank/DDBJ databases">
        <title>The Genome Sequence of Loa loa.</title>
        <authorList>
            <consortium name="The Broad Institute Genome Sequencing Platform"/>
            <consortium name="Broad Institute Genome Sequencing Center for Infectious Disease"/>
            <person name="Nutman T.B."/>
            <person name="Fink D.L."/>
            <person name="Russ C."/>
            <person name="Young S."/>
            <person name="Zeng Q."/>
            <person name="Gargeya S."/>
            <person name="Alvarado L."/>
            <person name="Berlin A."/>
            <person name="Chapman S.B."/>
            <person name="Chen Z."/>
            <person name="Freedman E."/>
            <person name="Gellesch M."/>
            <person name="Goldberg J."/>
            <person name="Griggs A."/>
            <person name="Gujja S."/>
            <person name="Heilman E.R."/>
            <person name="Heiman D."/>
            <person name="Howarth C."/>
            <person name="Mehta T."/>
            <person name="Neiman D."/>
            <person name="Pearson M."/>
            <person name="Roberts A."/>
            <person name="Saif S."/>
            <person name="Shea T."/>
            <person name="Shenoy N."/>
            <person name="Sisk P."/>
            <person name="Stolte C."/>
            <person name="Sykes S."/>
            <person name="White J."/>
            <person name="Yandava C."/>
            <person name="Haas B."/>
            <person name="Henn M.R."/>
            <person name="Nusbaum C."/>
            <person name="Birren B."/>
        </authorList>
    </citation>
    <scope>NUCLEOTIDE SEQUENCE [LARGE SCALE GENOMIC DNA]</scope>
</reference>
<protein>
    <recommendedName>
        <fullName evidence="2">dihydrofolate reductase</fullName>
        <ecNumber evidence="2">1.5.1.3</ecNumber>
    </recommendedName>
</protein>
<dbReference type="GO" id="GO:0050661">
    <property type="term" value="F:NADP binding"/>
    <property type="evidence" value="ECO:0007669"/>
    <property type="project" value="InterPro"/>
</dbReference>
<dbReference type="InParanoid" id="A0A1S0U485"/>
<evidence type="ECO:0000256" key="7">
    <source>
        <dbReference type="RuleBase" id="RU004474"/>
    </source>
</evidence>
<dbReference type="PANTHER" id="PTHR48069:SF3">
    <property type="entry name" value="DIHYDROFOLATE REDUCTASE"/>
    <property type="match status" value="1"/>
</dbReference>
<evidence type="ECO:0000259" key="8">
    <source>
        <dbReference type="PROSITE" id="PS51330"/>
    </source>
</evidence>
<dbReference type="OrthoDB" id="4664297at2759"/>
<dbReference type="RefSeq" id="XP_020303315.1">
    <property type="nucleotide sequence ID" value="XM_020446327.1"/>
</dbReference>
<name>A0A1S0U485_LOALO</name>
<comment type="catalytic activity">
    <reaction evidence="6">
        <text>(6S)-5,6,7,8-tetrahydrofolate + NADP(+) = 7,8-dihydrofolate + NADPH + H(+)</text>
        <dbReference type="Rhea" id="RHEA:15009"/>
        <dbReference type="ChEBI" id="CHEBI:15378"/>
        <dbReference type="ChEBI" id="CHEBI:57451"/>
        <dbReference type="ChEBI" id="CHEBI:57453"/>
        <dbReference type="ChEBI" id="CHEBI:57783"/>
        <dbReference type="ChEBI" id="CHEBI:58349"/>
        <dbReference type="EC" id="1.5.1.3"/>
    </reaction>
</comment>
<dbReference type="CTD" id="9940861"/>
<evidence type="ECO:0000256" key="2">
    <source>
        <dbReference type="ARBA" id="ARBA00012856"/>
    </source>
</evidence>
<dbReference type="OMA" id="QYEFQMW"/>
<evidence type="ECO:0000256" key="6">
    <source>
        <dbReference type="ARBA" id="ARBA00048873"/>
    </source>
</evidence>
<dbReference type="InterPro" id="IPR001796">
    <property type="entry name" value="DHFR_dom"/>
</dbReference>
<gene>
    <name evidence="9" type="ORF">LOAG_03468</name>
</gene>
<evidence type="ECO:0000256" key="3">
    <source>
        <dbReference type="ARBA" id="ARBA00022563"/>
    </source>
</evidence>
<dbReference type="UniPathway" id="UPA00077">
    <property type="reaction ID" value="UER00158"/>
</dbReference>
<sequence length="185" mass="21199">MTRTIPMNLIVAMDDCGGIGRNGDMPWQLPAEMSRFAKLTTSTTDSGKKNAVIMGRKVWDSIPAKFKPLKNRFNVVLSRKMKEVTNENVVIARNFESALSLLQNMENIETIWNIGGREIYELGLNSPFLHQMYITRVEGDFLADVFFPEVDYSRFMKCPEPEEVQQEKGIKYRYEIYTAKTDAVA</sequence>
<dbReference type="CDD" id="cd00209">
    <property type="entry name" value="DHFR"/>
    <property type="match status" value="1"/>
</dbReference>
<feature type="domain" description="DHFR" evidence="8">
    <location>
        <begin position="6"/>
        <end position="179"/>
    </location>
</feature>
<keyword evidence="4" id="KW-0521">NADP</keyword>
<comment type="similarity">
    <text evidence="7">Belongs to the dihydrofolate reductase family.</text>
</comment>
<dbReference type="FunCoup" id="A0A1S0U485">
    <property type="interactions" value="1044"/>
</dbReference>
<dbReference type="EMBL" id="JH712159">
    <property type="protein sequence ID" value="EFO25014.2"/>
    <property type="molecule type" value="Genomic_DNA"/>
</dbReference>
<dbReference type="PRINTS" id="PR00070">
    <property type="entry name" value="DHFR"/>
</dbReference>
<dbReference type="SUPFAM" id="SSF53597">
    <property type="entry name" value="Dihydrofolate reductase-like"/>
    <property type="match status" value="1"/>
</dbReference>
<proteinExistence type="inferred from homology"/>
<keyword evidence="5" id="KW-0560">Oxidoreductase</keyword>
<dbReference type="AlphaFoldDB" id="A0A1S0U485"/>
<dbReference type="InterPro" id="IPR024072">
    <property type="entry name" value="DHFR-like_dom_sf"/>
</dbReference>
<dbReference type="PANTHER" id="PTHR48069">
    <property type="entry name" value="DIHYDROFOLATE REDUCTASE"/>
    <property type="match status" value="1"/>
</dbReference>
<dbReference type="Gene3D" id="3.40.430.10">
    <property type="entry name" value="Dihydrofolate Reductase, subunit A"/>
    <property type="match status" value="1"/>
</dbReference>
<dbReference type="InterPro" id="IPR012259">
    <property type="entry name" value="DHFR"/>
</dbReference>
<evidence type="ECO:0000256" key="1">
    <source>
        <dbReference type="ARBA" id="ARBA00004903"/>
    </source>
</evidence>
<dbReference type="KEGG" id="loa:LOAG_03468"/>
<dbReference type="PROSITE" id="PS51330">
    <property type="entry name" value="DHFR_2"/>
    <property type="match status" value="1"/>
</dbReference>
<keyword evidence="3" id="KW-0554">One-carbon metabolism</keyword>
<dbReference type="InterPro" id="IPR017925">
    <property type="entry name" value="DHFR_CS"/>
</dbReference>
<dbReference type="EC" id="1.5.1.3" evidence="2"/>